<evidence type="ECO:0000313" key="3">
    <source>
        <dbReference type="EMBL" id="CAE0703343.1"/>
    </source>
</evidence>
<keyword evidence="5" id="KW-1185">Reference proteome</keyword>
<evidence type="ECO:0000313" key="5">
    <source>
        <dbReference type="Proteomes" id="UP000789595"/>
    </source>
</evidence>
<dbReference type="GO" id="GO:0003950">
    <property type="term" value="F:NAD+ poly-ADP-ribosyltransferase activity"/>
    <property type="evidence" value="ECO:0007669"/>
    <property type="project" value="InterPro"/>
</dbReference>
<dbReference type="InterPro" id="IPR012317">
    <property type="entry name" value="Poly(ADP-ribose)pol_cat_dom"/>
</dbReference>
<dbReference type="AlphaFoldDB" id="A0A7S4A4I4"/>
<evidence type="ECO:0000259" key="2">
    <source>
        <dbReference type="Pfam" id="PF00644"/>
    </source>
</evidence>
<feature type="region of interest" description="Disordered" evidence="1">
    <location>
        <begin position="102"/>
        <end position="134"/>
    </location>
</feature>
<dbReference type="Gene3D" id="3.90.228.10">
    <property type="match status" value="1"/>
</dbReference>
<feature type="compositionally biased region" description="Basic residues" evidence="1">
    <location>
        <begin position="114"/>
        <end position="124"/>
    </location>
</feature>
<dbReference type="OrthoDB" id="6133115at2759"/>
<reference evidence="3" key="1">
    <citation type="submission" date="2021-01" db="EMBL/GenBank/DDBJ databases">
        <authorList>
            <person name="Corre E."/>
            <person name="Pelletier E."/>
            <person name="Niang G."/>
            <person name="Scheremetjew M."/>
            <person name="Finn R."/>
            <person name="Kale V."/>
            <person name="Holt S."/>
            <person name="Cochrane G."/>
            <person name="Meng A."/>
            <person name="Brown T."/>
            <person name="Cohen L."/>
        </authorList>
    </citation>
    <scope>NUCLEOTIDE SEQUENCE</scope>
    <source>
        <strain evidence="3">CCMP1756</strain>
    </source>
</reference>
<proteinExistence type="predicted"/>
<organism evidence="3">
    <name type="scientific">Pelagomonas calceolata</name>
    <dbReference type="NCBI Taxonomy" id="35677"/>
    <lineage>
        <taxon>Eukaryota</taxon>
        <taxon>Sar</taxon>
        <taxon>Stramenopiles</taxon>
        <taxon>Ochrophyta</taxon>
        <taxon>Pelagophyceae</taxon>
        <taxon>Pelagomonadales</taxon>
        <taxon>Pelagomonadaceae</taxon>
        <taxon>Pelagomonas</taxon>
    </lineage>
</organism>
<accession>A0A7S4A4I4</accession>
<gene>
    <name evidence="3" type="ORF">PCAL00307_LOCUS18790</name>
    <name evidence="4" type="ORF">PECAL_1P24610</name>
</gene>
<dbReference type="Proteomes" id="UP000789595">
    <property type="component" value="Unassembled WGS sequence"/>
</dbReference>
<name>A0A7S4A4I4_9STRA</name>
<dbReference type="EMBL" id="HBIW01021780">
    <property type="protein sequence ID" value="CAE0703343.1"/>
    <property type="molecule type" value="Transcribed_RNA"/>
</dbReference>
<protein>
    <recommendedName>
        <fullName evidence="2">PARP catalytic domain-containing protein</fullName>
    </recommendedName>
</protein>
<sequence>MAEILDSDDDSVCDLTEPEVIDLSADDNDLAAQLNAQLDEYIVIDSDSDDDDVQFVSQSPPKRRKVDEEEVTFVKSTPARPVVDVDADEALARKLHEQINADVEVVARPTPKPSAKKPSSKKRPKNEGPFSGRDVLKKQRTGLFDFLSKKAKSLRIVDVVPNPHSEPGKPLYERFLSAYTFATTKKVKLLFHGSPPQNIPNILANGLDPNRRGASSGQRLGSGEYFGTHAEVSTEYCGGGRQMIVFAVLTDPRSTREGGKIVVSSDVSHQLPLCTVHIANRTPPRPTERALKVTNAAERALIRKERKRGWPFG</sequence>
<dbReference type="EMBL" id="CAKKNE010000001">
    <property type="protein sequence ID" value="CAH0365993.1"/>
    <property type="molecule type" value="Genomic_DNA"/>
</dbReference>
<feature type="domain" description="PARP catalytic" evidence="2">
    <location>
        <begin position="184"/>
        <end position="239"/>
    </location>
</feature>
<dbReference type="Pfam" id="PF00644">
    <property type="entry name" value="PARP"/>
    <property type="match status" value="1"/>
</dbReference>
<dbReference type="SUPFAM" id="SSF56399">
    <property type="entry name" value="ADP-ribosylation"/>
    <property type="match status" value="1"/>
</dbReference>
<evidence type="ECO:0000256" key="1">
    <source>
        <dbReference type="SAM" id="MobiDB-lite"/>
    </source>
</evidence>
<reference evidence="4" key="2">
    <citation type="submission" date="2021-11" db="EMBL/GenBank/DDBJ databases">
        <authorList>
            <consortium name="Genoscope - CEA"/>
            <person name="William W."/>
        </authorList>
    </citation>
    <scope>NUCLEOTIDE SEQUENCE</scope>
</reference>
<evidence type="ECO:0000313" key="4">
    <source>
        <dbReference type="EMBL" id="CAH0365993.1"/>
    </source>
</evidence>